<dbReference type="Gene3D" id="3.40.50.300">
    <property type="entry name" value="P-loop containing nucleotide triphosphate hydrolases"/>
    <property type="match status" value="1"/>
</dbReference>
<dbReference type="HOGENOM" id="CLU_000604_1_22_12"/>
<dbReference type="OrthoDB" id="9805538at2"/>
<protein>
    <submittedName>
        <fullName evidence="6">ABC-type antimicrobial peptide transport system, ATPase component</fullName>
    </submittedName>
</protein>
<dbReference type="SMART" id="SM00382">
    <property type="entry name" value="AAA"/>
    <property type="match status" value="1"/>
</dbReference>
<dbReference type="KEGG" id="sfc:Spiaf_2313"/>
<dbReference type="GO" id="GO:0016887">
    <property type="term" value="F:ATP hydrolysis activity"/>
    <property type="evidence" value="ECO:0007669"/>
    <property type="project" value="InterPro"/>
</dbReference>
<organism evidence="6 7">
    <name type="scientific">Spirochaeta africana (strain ATCC 700263 / DSM 8902 / Z-7692)</name>
    <dbReference type="NCBI Taxonomy" id="889378"/>
    <lineage>
        <taxon>Bacteria</taxon>
        <taxon>Pseudomonadati</taxon>
        <taxon>Spirochaetota</taxon>
        <taxon>Spirochaetia</taxon>
        <taxon>Spirochaetales</taxon>
        <taxon>Spirochaetaceae</taxon>
        <taxon>Spirochaeta</taxon>
    </lineage>
</organism>
<evidence type="ECO:0000313" key="7">
    <source>
        <dbReference type="Proteomes" id="UP000007383"/>
    </source>
</evidence>
<feature type="domain" description="ABC transporter" evidence="5">
    <location>
        <begin position="2"/>
        <end position="226"/>
    </location>
</feature>
<reference evidence="7" key="1">
    <citation type="journal article" date="2013" name="Stand. Genomic Sci.">
        <title>Complete genome sequence of the halophilic bacterium Spirochaeta africana type strain (Z-7692(T)) from the alkaline Lake Magadi in the East African Rift.</title>
        <authorList>
            <person name="Liolos K."/>
            <person name="Abt B."/>
            <person name="Scheuner C."/>
            <person name="Teshima H."/>
            <person name="Held B."/>
            <person name="Lapidus A."/>
            <person name="Nolan M."/>
            <person name="Lucas S."/>
            <person name="Deshpande S."/>
            <person name="Cheng J.F."/>
            <person name="Tapia R."/>
            <person name="Goodwin L.A."/>
            <person name="Pitluck S."/>
            <person name="Pagani I."/>
            <person name="Ivanova N."/>
            <person name="Mavromatis K."/>
            <person name="Mikhailova N."/>
            <person name="Huntemann M."/>
            <person name="Pati A."/>
            <person name="Chen A."/>
            <person name="Palaniappan K."/>
            <person name="Land M."/>
            <person name="Rohde M."/>
            <person name="Tindall B.J."/>
            <person name="Detter J.C."/>
            <person name="Goker M."/>
            <person name="Bristow J."/>
            <person name="Eisen J.A."/>
            <person name="Markowitz V."/>
            <person name="Hugenholtz P."/>
            <person name="Woyke T."/>
            <person name="Klenk H.P."/>
            <person name="Kyrpides N.C."/>
        </authorList>
    </citation>
    <scope>NUCLEOTIDE SEQUENCE</scope>
    <source>
        <strain evidence="7">ATCC 700263 / DSM 8902 / Z-7692</strain>
    </source>
</reference>
<dbReference type="PROSITE" id="PS50893">
    <property type="entry name" value="ABC_TRANSPORTER_2"/>
    <property type="match status" value="1"/>
</dbReference>
<keyword evidence="3" id="KW-0067">ATP-binding</keyword>
<sequence>MMDVRSLHKEYWMGPSRIKALNGVTFRIDRGEFVAIAGPSGSGKSTLMNILGCLDTPSAGSYFLAGDEASGLSTEQLAATRNRHIGFVFQSFNLLPRANALENVELPLVYRGMPARQRREAAGAVLDLVGLSDRLQHLPSELSGGQRQRVAIARALVGNPAVVLADEPTGALDTHTGEEIMRLFTSLQQRGVTLIMVTHDQDLANRAERVIRLLDGRIVSDSRRAE</sequence>
<dbReference type="PANTHER" id="PTHR24220:SF86">
    <property type="entry name" value="ABC TRANSPORTER ABCH.1"/>
    <property type="match status" value="1"/>
</dbReference>
<keyword evidence="2" id="KW-0547">Nucleotide-binding</keyword>
<evidence type="ECO:0000313" key="6">
    <source>
        <dbReference type="EMBL" id="AFG38345.1"/>
    </source>
</evidence>
<dbReference type="InterPro" id="IPR003439">
    <property type="entry name" value="ABC_transporter-like_ATP-bd"/>
</dbReference>
<dbReference type="Proteomes" id="UP000007383">
    <property type="component" value="Chromosome"/>
</dbReference>
<dbReference type="GO" id="GO:0098796">
    <property type="term" value="C:membrane protein complex"/>
    <property type="evidence" value="ECO:0007669"/>
    <property type="project" value="UniProtKB-ARBA"/>
</dbReference>
<dbReference type="PROSITE" id="PS00211">
    <property type="entry name" value="ABC_TRANSPORTER_1"/>
    <property type="match status" value="1"/>
</dbReference>
<dbReference type="InterPro" id="IPR017911">
    <property type="entry name" value="MacB-like_ATP-bd"/>
</dbReference>
<comment type="similarity">
    <text evidence="4">Belongs to the ABC transporter superfamily. Macrolide exporter (TC 3.A.1.122) family.</text>
</comment>
<dbReference type="InterPro" id="IPR015854">
    <property type="entry name" value="ABC_transpr_LolD-like"/>
</dbReference>
<dbReference type="CDD" id="cd03255">
    <property type="entry name" value="ABC_MJ0796_LolCDE_FtsE"/>
    <property type="match status" value="1"/>
</dbReference>
<dbReference type="PANTHER" id="PTHR24220">
    <property type="entry name" value="IMPORT ATP-BINDING PROTEIN"/>
    <property type="match status" value="1"/>
</dbReference>
<dbReference type="PATRIC" id="fig|889378.3.peg.2287"/>
<dbReference type="GO" id="GO:0022857">
    <property type="term" value="F:transmembrane transporter activity"/>
    <property type="evidence" value="ECO:0007669"/>
    <property type="project" value="TreeGrafter"/>
</dbReference>
<proteinExistence type="inferred from homology"/>
<dbReference type="InterPro" id="IPR027417">
    <property type="entry name" value="P-loop_NTPase"/>
</dbReference>
<evidence type="ECO:0000259" key="5">
    <source>
        <dbReference type="PROSITE" id="PS50893"/>
    </source>
</evidence>
<accession>H9ULF2</accession>
<keyword evidence="1" id="KW-0813">Transport</keyword>
<name>H9ULF2_SPIAZ</name>
<evidence type="ECO:0000256" key="1">
    <source>
        <dbReference type="ARBA" id="ARBA00022448"/>
    </source>
</evidence>
<dbReference type="AlphaFoldDB" id="H9ULF2"/>
<dbReference type="RefSeq" id="WP_014456327.1">
    <property type="nucleotide sequence ID" value="NC_017098.1"/>
</dbReference>
<dbReference type="GO" id="GO:0005524">
    <property type="term" value="F:ATP binding"/>
    <property type="evidence" value="ECO:0007669"/>
    <property type="project" value="UniProtKB-KW"/>
</dbReference>
<evidence type="ECO:0000256" key="2">
    <source>
        <dbReference type="ARBA" id="ARBA00022741"/>
    </source>
</evidence>
<dbReference type="FunFam" id="3.40.50.300:FF:000032">
    <property type="entry name" value="Export ABC transporter ATP-binding protein"/>
    <property type="match status" value="1"/>
</dbReference>
<keyword evidence="7" id="KW-1185">Reference proteome</keyword>
<evidence type="ECO:0000256" key="4">
    <source>
        <dbReference type="ARBA" id="ARBA00038388"/>
    </source>
</evidence>
<dbReference type="InterPro" id="IPR017871">
    <property type="entry name" value="ABC_transporter-like_CS"/>
</dbReference>
<dbReference type="GO" id="GO:0005886">
    <property type="term" value="C:plasma membrane"/>
    <property type="evidence" value="ECO:0007669"/>
    <property type="project" value="TreeGrafter"/>
</dbReference>
<dbReference type="InterPro" id="IPR003593">
    <property type="entry name" value="AAA+_ATPase"/>
</dbReference>
<evidence type="ECO:0000256" key="3">
    <source>
        <dbReference type="ARBA" id="ARBA00022840"/>
    </source>
</evidence>
<gene>
    <name evidence="6" type="ordered locus">Spiaf_2313</name>
</gene>
<dbReference type="STRING" id="889378.Spiaf_2313"/>
<dbReference type="eggNOG" id="COG1136">
    <property type="taxonomic scope" value="Bacteria"/>
</dbReference>
<dbReference type="EMBL" id="CP003282">
    <property type="protein sequence ID" value="AFG38345.1"/>
    <property type="molecule type" value="Genomic_DNA"/>
</dbReference>
<dbReference type="SUPFAM" id="SSF52540">
    <property type="entry name" value="P-loop containing nucleoside triphosphate hydrolases"/>
    <property type="match status" value="1"/>
</dbReference>
<dbReference type="Pfam" id="PF00005">
    <property type="entry name" value="ABC_tran"/>
    <property type="match status" value="1"/>
</dbReference>